<evidence type="ECO:0000256" key="1">
    <source>
        <dbReference type="SAM" id="MobiDB-lite"/>
    </source>
</evidence>
<keyword evidence="3" id="KW-1185">Reference proteome</keyword>
<gene>
    <name evidence="2" type="ORF">ACFP3R_02375</name>
</gene>
<accession>A0ABW1NXQ8</accession>
<organism evidence="2 3">
    <name type="scientific">Saccharothrix lopnurensis</name>
    <dbReference type="NCBI Taxonomy" id="1670621"/>
    <lineage>
        <taxon>Bacteria</taxon>
        <taxon>Bacillati</taxon>
        <taxon>Actinomycetota</taxon>
        <taxon>Actinomycetes</taxon>
        <taxon>Pseudonocardiales</taxon>
        <taxon>Pseudonocardiaceae</taxon>
        <taxon>Saccharothrix</taxon>
    </lineage>
</organism>
<proteinExistence type="predicted"/>
<dbReference type="EMBL" id="JBHSQO010000002">
    <property type="protein sequence ID" value="MFC6088108.1"/>
    <property type="molecule type" value="Genomic_DNA"/>
</dbReference>
<reference evidence="3" key="1">
    <citation type="journal article" date="2019" name="Int. J. Syst. Evol. Microbiol.">
        <title>The Global Catalogue of Microorganisms (GCM) 10K type strain sequencing project: providing services to taxonomists for standard genome sequencing and annotation.</title>
        <authorList>
            <consortium name="The Broad Institute Genomics Platform"/>
            <consortium name="The Broad Institute Genome Sequencing Center for Infectious Disease"/>
            <person name="Wu L."/>
            <person name="Ma J."/>
        </authorList>
    </citation>
    <scope>NUCLEOTIDE SEQUENCE [LARGE SCALE GENOMIC DNA]</scope>
    <source>
        <strain evidence="3">CGMCC 4.7246</strain>
    </source>
</reference>
<dbReference type="Proteomes" id="UP001596220">
    <property type="component" value="Unassembled WGS sequence"/>
</dbReference>
<protein>
    <recommendedName>
        <fullName evidence="4">Sensory transduction regulator</fullName>
    </recommendedName>
</protein>
<name>A0ABW1NXQ8_9PSEU</name>
<dbReference type="RefSeq" id="WP_380632245.1">
    <property type="nucleotide sequence ID" value="NZ_JBHSQO010000002.1"/>
</dbReference>
<sequence length="175" mass="18972">MGKGSRLKKQRRTSQNQRAHRGTDLLASPRPPKPIELADGTDPVAALRSMLLGRGWVEEPPDGVLAQMWFEFPQSLIDFAPRGAADPDGIHPTVVLVCARSSEAGGYLRDFEIHVDMAGRDRDLACPEHAAPPERNFSLDTAGLTQLAGQLDGIEQHVARWPEMIACADGPGACE</sequence>
<evidence type="ECO:0000313" key="2">
    <source>
        <dbReference type="EMBL" id="MFC6088108.1"/>
    </source>
</evidence>
<evidence type="ECO:0008006" key="4">
    <source>
        <dbReference type="Google" id="ProtNLM"/>
    </source>
</evidence>
<evidence type="ECO:0000313" key="3">
    <source>
        <dbReference type="Proteomes" id="UP001596220"/>
    </source>
</evidence>
<feature type="region of interest" description="Disordered" evidence="1">
    <location>
        <begin position="1"/>
        <end position="39"/>
    </location>
</feature>
<comment type="caution">
    <text evidence="2">The sequence shown here is derived from an EMBL/GenBank/DDBJ whole genome shotgun (WGS) entry which is preliminary data.</text>
</comment>
<feature type="compositionally biased region" description="Basic residues" evidence="1">
    <location>
        <begin position="1"/>
        <end position="12"/>
    </location>
</feature>